<dbReference type="Gene3D" id="1.10.30.10">
    <property type="entry name" value="High mobility group box domain"/>
    <property type="match status" value="1"/>
</dbReference>
<dbReference type="PANTHER" id="PTHR10270:SF320">
    <property type="entry name" value="BOX TRANSCRIPTIONAL REGULATOR, PUTATIVE (AFU_ORTHOLOGUE AFUA_4G10820)-RELATED"/>
    <property type="match status" value="1"/>
</dbReference>
<feature type="region of interest" description="Disordered" evidence="5">
    <location>
        <begin position="521"/>
        <end position="574"/>
    </location>
</feature>
<dbReference type="GO" id="GO:0030154">
    <property type="term" value="P:cell differentiation"/>
    <property type="evidence" value="ECO:0007669"/>
    <property type="project" value="TreeGrafter"/>
</dbReference>
<dbReference type="SMART" id="SM00398">
    <property type="entry name" value="HMG"/>
    <property type="match status" value="1"/>
</dbReference>
<dbReference type="RefSeq" id="XP_024710306.1">
    <property type="nucleotide sequence ID" value="XM_024846249.1"/>
</dbReference>
<name>A0A2I2GQ56_9EURO</name>
<dbReference type="VEuPathDB" id="FungiDB:P170DRAFT_398821"/>
<keyword evidence="3" id="KW-0804">Transcription</keyword>
<dbReference type="GO" id="GO:0000122">
    <property type="term" value="P:negative regulation of transcription by RNA polymerase II"/>
    <property type="evidence" value="ECO:0007669"/>
    <property type="project" value="TreeGrafter"/>
</dbReference>
<keyword evidence="4" id="KW-0539">Nucleus</keyword>
<dbReference type="GO" id="GO:0000978">
    <property type="term" value="F:RNA polymerase II cis-regulatory region sequence-specific DNA binding"/>
    <property type="evidence" value="ECO:0007669"/>
    <property type="project" value="TreeGrafter"/>
</dbReference>
<gene>
    <name evidence="7" type="ORF">P170DRAFT_398821</name>
</gene>
<dbReference type="GeneID" id="36553948"/>
<feature type="compositionally biased region" description="Polar residues" evidence="5">
    <location>
        <begin position="249"/>
        <end position="276"/>
    </location>
</feature>
<dbReference type="AlphaFoldDB" id="A0A2I2GQ56"/>
<feature type="DNA-binding region" description="HMG box" evidence="4">
    <location>
        <begin position="136"/>
        <end position="204"/>
    </location>
</feature>
<dbReference type="FunFam" id="1.10.30.10:FF:000041">
    <property type="entry name" value="HMG box family protein"/>
    <property type="match status" value="1"/>
</dbReference>
<dbReference type="InterPro" id="IPR036910">
    <property type="entry name" value="HMG_box_dom_sf"/>
</dbReference>
<feature type="domain" description="HMG box" evidence="6">
    <location>
        <begin position="136"/>
        <end position="204"/>
    </location>
</feature>
<reference evidence="7 8" key="1">
    <citation type="submission" date="2016-12" db="EMBL/GenBank/DDBJ databases">
        <title>The genomes of Aspergillus section Nigri reveals drivers in fungal speciation.</title>
        <authorList>
            <consortium name="DOE Joint Genome Institute"/>
            <person name="Vesth T.C."/>
            <person name="Nybo J."/>
            <person name="Theobald S."/>
            <person name="Brandl J."/>
            <person name="Frisvad J.C."/>
            <person name="Nielsen K.F."/>
            <person name="Lyhne E.K."/>
            <person name="Kogle M.E."/>
            <person name="Kuo A."/>
            <person name="Riley R."/>
            <person name="Clum A."/>
            <person name="Nolan M."/>
            <person name="Lipzen A."/>
            <person name="Salamov A."/>
            <person name="Henrissat B."/>
            <person name="Wiebenga A."/>
            <person name="De Vries R.P."/>
            <person name="Grigoriev I.V."/>
            <person name="Mortensen U.H."/>
            <person name="Andersen M.R."/>
            <person name="Baker S.E."/>
        </authorList>
    </citation>
    <scope>NUCLEOTIDE SEQUENCE [LARGE SCALE GENOMIC DNA]</scope>
    <source>
        <strain evidence="7 8">IBT 23096</strain>
    </source>
</reference>
<dbReference type="InterPro" id="IPR050140">
    <property type="entry name" value="SRY-related_HMG-box_TF-like"/>
</dbReference>
<protein>
    <submittedName>
        <fullName evidence="7">Putative HMG box protein</fullName>
    </submittedName>
</protein>
<evidence type="ECO:0000313" key="7">
    <source>
        <dbReference type="EMBL" id="PLB55004.1"/>
    </source>
</evidence>
<keyword evidence="8" id="KW-1185">Reference proteome</keyword>
<comment type="caution">
    <text evidence="7">The sequence shown here is derived from an EMBL/GenBank/DDBJ whole genome shotgun (WGS) entry which is preliminary data.</text>
</comment>
<keyword evidence="2 4" id="KW-0238">DNA-binding</keyword>
<organism evidence="7 8">
    <name type="scientific">Aspergillus steynii IBT 23096</name>
    <dbReference type="NCBI Taxonomy" id="1392250"/>
    <lineage>
        <taxon>Eukaryota</taxon>
        <taxon>Fungi</taxon>
        <taxon>Dikarya</taxon>
        <taxon>Ascomycota</taxon>
        <taxon>Pezizomycotina</taxon>
        <taxon>Eurotiomycetes</taxon>
        <taxon>Eurotiomycetidae</taxon>
        <taxon>Eurotiales</taxon>
        <taxon>Aspergillaceae</taxon>
        <taxon>Aspergillus</taxon>
        <taxon>Aspergillus subgen. Circumdati</taxon>
    </lineage>
</organism>
<dbReference type="STRING" id="1392250.A0A2I2GQ56"/>
<evidence type="ECO:0000256" key="2">
    <source>
        <dbReference type="ARBA" id="ARBA00023125"/>
    </source>
</evidence>
<evidence type="ECO:0000313" key="8">
    <source>
        <dbReference type="Proteomes" id="UP000234275"/>
    </source>
</evidence>
<dbReference type="PANTHER" id="PTHR10270">
    <property type="entry name" value="SOX TRANSCRIPTION FACTOR"/>
    <property type="match status" value="1"/>
</dbReference>
<dbReference type="Pfam" id="PF00505">
    <property type="entry name" value="HMG_box"/>
    <property type="match status" value="1"/>
</dbReference>
<dbReference type="CDD" id="cd01389">
    <property type="entry name" value="HMG-box_ROX1-like"/>
    <property type="match status" value="1"/>
</dbReference>
<dbReference type="PROSITE" id="PS50118">
    <property type="entry name" value="HMG_BOX_2"/>
    <property type="match status" value="1"/>
</dbReference>
<feature type="region of interest" description="Disordered" evidence="5">
    <location>
        <begin position="87"/>
        <end position="123"/>
    </location>
</feature>
<evidence type="ECO:0000256" key="4">
    <source>
        <dbReference type="PROSITE-ProRule" id="PRU00267"/>
    </source>
</evidence>
<dbReference type="GO" id="GO:0005634">
    <property type="term" value="C:nucleus"/>
    <property type="evidence" value="ECO:0007669"/>
    <property type="project" value="UniProtKB-UniRule"/>
</dbReference>
<dbReference type="GO" id="GO:0001228">
    <property type="term" value="F:DNA-binding transcription activator activity, RNA polymerase II-specific"/>
    <property type="evidence" value="ECO:0007669"/>
    <property type="project" value="TreeGrafter"/>
</dbReference>
<feature type="compositionally biased region" description="Basic and acidic residues" evidence="5">
    <location>
        <begin position="303"/>
        <end position="315"/>
    </location>
</feature>
<evidence type="ECO:0000256" key="3">
    <source>
        <dbReference type="ARBA" id="ARBA00023163"/>
    </source>
</evidence>
<keyword evidence="1" id="KW-0805">Transcription regulation</keyword>
<sequence>MSYDRVLPKPAALHYDSPQATLSRPTSNLLEHKIMNDETSQLSAMDHHVESMPVGASCRYPTDGLPQVHLSSINRAKIALNKIASSAPFEPPKPKTIPFRERTSASERSSSSSPVKSTASREPVTQFCLCQPDPKIPRPRNAFILYRQHYQASVVAQNPGLANPDISKIIGEQWRKLPQEVKDEWKSLAEEEKARHQQQYPEYRYQPRRYGRDGNIRNVSSGISHNPPGSTVCNRCGGRVMNPPVSPETPFTPNGPSNLNGSTSQPDSITVRSYQCRTKDPDRAPNPIKIGTSGAEPLPPRRGHWEENGSRSPDSKRRRFNPQGMFKPGIHREKSPDTQYPISPYTPRADTNPRGFQMLQPPRPYRHMKDYPTPDPSLKLPPLQPSASSAGNMTPVTPFSQDNPASLEATVMTIPFLNKIKVLAKISPPLVPSFRENAIQRRGPVIAVDGQDPAAVRMMVDYLNHMLQKEGKYHTRIFGGPDIRQREGYSESGQMGDAAVEYLNTISVWHRISDEIVSFIKTSPGSPETKQAEEGDSPPGVSPKGIIPKTADMQISSPAPPSESGSVSVSSSSGTMSYSVPVAIVPRYQLTTADAFACSVPIDDSYAPLDHWQWMASLWRGCVGPDITVYIRECEKDETERFAGNPVEVRLQDARTVVVRRGAGSPKELEEKSMKRVGFEIEDFLTQ</sequence>
<dbReference type="EMBL" id="MSFO01000001">
    <property type="protein sequence ID" value="PLB55004.1"/>
    <property type="molecule type" value="Genomic_DNA"/>
</dbReference>
<dbReference type="InterPro" id="IPR009071">
    <property type="entry name" value="HMG_box_dom"/>
</dbReference>
<proteinExistence type="predicted"/>
<feature type="compositionally biased region" description="Low complexity" evidence="5">
    <location>
        <begin position="562"/>
        <end position="574"/>
    </location>
</feature>
<accession>A0A2I2GQ56</accession>
<evidence type="ECO:0000256" key="5">
    <source>
        <dbReference type="SAM" id="MobiDB-lite"/>
    </source>
</evidence>
<dbReference type="SUPFAM" id="SSF47095">
    <property type="entry name" value="HMG-box"/>
    <property type="match status" value="1"/>
</dbReference>
<evidence type="ECO:0000256" key="1">
    <source>
        <dbReference type="ARBA" id="ARBA00023015"/>
    </source>
</evidence>
<dbReference type="OrthoDB" id="6247875at2759"/>
<dbReference type="Proteomes" id="UP000234275">
    <property type="component" value="Unassembled WGS sequence"/>
</dbReference>
<feature type="compositionally biased region" description="Low complexity" evidence="5">
    <location>
        <begin position="106"/>
        <end position="121"/>
    </location>
</feature>
<feature type="region of interest" description="Disordered" evidence="5">
    <location>
        <begin position="239"/>
        <end position="364"/>
    </location>
</feature>
<evidence type="ECO:0000259" key="6">
    <source>
        <dbReference type="PROSITE" id="PS50118"/>
    </source>
</evidence>